<organism evidence="3 4">
    <name type="scientific">Amycolatopsis ultiminotia</name>
    <dbReference type="NCBI Taxonomy" id="543629"/>
    <lineage>
        <taxon>Bacteria</taxon>
        <taxon>Bacillati</taxon>
        <taxon>Actinomycetota</taxon>
        <taxon>Actinomycetes</taxon>
        <taxon>Pseudonocardiales</taxon>
        <taxon>Pseudonocardiaceae</taxon>
        <taxon>Amycolatopsis</taxon>
    </lineage>
</organism>
<evidence type="ECO:0000313" key="4">
    <source>
        <dbReference type="Proteomes" id="UP001500689"/>
    </source>
</evidence>
<dbReference type="EMBL" id="BAAAZN010000014">
    <property type="protein sequence ID" value="GAA3566758.1"/>
    <property type="molecule type" value="Genomic_DNA"/>
</dbReference>
<sequence length="325" mass="35675">MRVSHDMIDPELRRRAQVLRRVLKSSRSEDDLRGSGPLPGFADRWLRARVPRGLIRHEERIARPDGSTLRVLVYRSATHRPDAPGLLWIHGGGYASGAAELEASAFTPLILGSGAVVVAPDYRLSTEAPYPAALDDCYHALRWLKEQAARLGVRSDQLVVGGGSAGGGLTAATTLYARDKAEVRIAFQMPIYPMIEDRGNTPSTLDNDAPVWDAGTNRSAWKLYLGDLYGTPDVPAYAAPARETDYAGLPPTMTYVGSIEAFRDETVHYVENLRAAGVPVEFREYPGAFHGFDMVAPKATVSRAAIAFRNQWFGYAVRTFFAPQN</sequence>
<keyword evidence="1 3" id="KW-0378">Hydrolase</keyword>
<evidence type="ECO:0000259" key="2">
    <source>
        <dbReference type="Pfam" id="PF07859"/>
    </source>
</evidence>
<dbReference type="InterPro" id="IPR029058">
    <property type="entry name" value="AB_hydrolase_fold"/>
</dbReference>
<name>A0ABP6XI31_9PSEU</name>
<accession>A0ABP6XI31</accession>
<evidence type="ECO:0000313" key="3">
    <source>
        <dbReference type="EMBL" id="GAA3566758.1"/>
    </source>
</evidence>
<dbReference type="Gene3D" id="3.40.50.1820">
    <property type="entry name" value="alpha/beta hydrolase"/>
    <property type="match status" value="1"/>
</dbReference>
<dbReference type="SUPFAM" id="SSF53474">
    <property type="entry name" value="alpha/beta-Hydrolases"/>
    <property type="match status" value="1"/>
</dbReference>
<proteinExistence type="predicted"/>
<dbReference type="PANTHER" id="PTHR48081">
    <property type="entry name" value="AB HYDROLASE SUPERFAMILY PROTEIN C4A8.06C"/>
    <property type="match status" value="1"/>
</dbReference>
<gene>
    <name evidence="3" type="ORF">GCM10022222_58310</name>
</gene>
<reference evidence="4" key="1">
    <citation type="journal article" date="2019" name="Int. J. Syst. Evol. Microbiol.">
        <title>The Global Catalogue of Microorganisms (GCM) 10K type strain sequencing project: providing services to taxonomists for standard genome sequencing and annotation.</title>
        <authorList>
            <consortium name="The Broad Institute Genomics Platform"/>
            <consortium name="The Broad Institute Genome Sequencing Center for Infectious Disease"/>
            <person name="Wu L."/>
            <person name="Ma J."/>
        </authorList>
    </citation>
    <scope>NUCLEOTIDE SEQUENCE [LARGE SCALE GENOMIC DNA]</scope>
    <source>
        <strain evidence="4">JCM 16898</strain>
    </source>
</reference>
<dbReference type="Pfam" id="PF07859">
    <property type="entry name" value="Abhydrolase_3"/>
    <property type="match status" value="1"/>
</dbReference>
<feature type="domain" description="Alpha/beta hydrolase fold-3" evidence="2">
    <location>
        <begin position="86"/>
        <end position="293"/>
    </location>
</feature>
<dbReference type="RefSeq" id="WP_344865507.1">
    <property type="nucleotide sequence ID" value="NZ_BAAAZN010000014.1"/>
</dbReference>
<evidence type="ECO:0000256" key="1">
    <source>
        <dbReference type="ARBA" id="ARBA00022801"/>
    </source>
</evidence>
<keyword evidence="4" id="KW-1185">Reference proteome</keyword>
<protein>
    <submittedName>
        <fullName evidence="3">Alpha/beta hydrolase</fullName>
    </submittedName>
</protein>
<dbReference type="Proteomes" id="UP001500689">
    <property type="component" value="Unassembled WGS sequence"/>
</dbReference>
<dbReference type="PANTHER" id="PTHR48081:SF8">
    <property type="entry name" value="ALPHA_BETA HYDROLASE FOLD-3 DOMAIN-CONTAINING PROTEIN-RELATED"/>
    <property type="match status" value="1"/>
</dbReference>
<dbReference type="InterPro" id="IPR050300">
    <property type="entry name" value="GDXG_lipolytic_enzyme"/>
</dbReference>
<dbReference type="InterPro" id="IPR013094">
    <property type="entry name" value="AB_hydrolase_3"/>
</dbReference>
<comment type="caution">
    <text evidence="3">The sequence shown here is derived from an EMBL/GenBank/DDBJ whole genome shotgun (WGS) entry which is preliminary data.</text>
</comment>
<dbReference type="GO" id="GO:0016787">
    <property type="term" value="F:hydrolase activity"/>
    <property type="evidence" value="ECO:0007669"/>
    <property type="project" value="UniProtKB-KW"/>
</dbReference>